<comment type="subunit">
    <text evidence="4">Homodimer.</text>
</comment>
<dbReference type="GO" id="GO:0005829">
    <property type="term" value="C:cytosol"/>
    <property type="evidence" value="ECO:0007669"/>
    <property type="project" value="TreeGrafter"/>
</dbReference>
<gene>
    <name evidence="12" type="ORF">GR183_14930</name>
</gene>
<dbReference type="InterPro" id="IPR000086">
    <property type="entry name" value="NUDIX_hydrolase_dom"/>
</dbReference>
<feature type="short sequence motif" description="Nudix box" evidence="10">
    <location>
        <begin position="92"/>
        <end position="113"/>
    </location>
</feature>
<dbReference type="Proteomes" id="UP000433101">
    <property type="component" value="Unassembled WGS sequence"/>
</dbReference>
<evidence type="ECO:0000256" key="8">
    <source>
        <dbReference type="ARBA" id="ARBA00032272"/>
    </source>
</evidence>
<dbReference type="PANTHER" id="PTHR11839:SF18">
    <property type="entry name" value="NUDIX HYDROLASE DOMAIN-CONTAINING PROTEIN"/>
    <property type="match status" value="1"/>
</dbReference>
<keyword evidence="13" id="KW-1185">Reference proteome</keyword>
<feature type="binding site" evidence="9">
    <location>
        <position position="106"/>
    </location>
    <ligand>
        <name>Mg(2+)</name>
        <dbReference type="ChEBI" id="CHEBI:18420"/>
        <label>1</label>
    </ligand>
</feature>
<dbReference type="GO" id="GO:0046872">
    <property type="term" value="F:metal ion binding"/>
    <property type="evidence" value="ECO:0007669"/>
    <property type="project" value="UniProtKB-KW"/>
</dbReference>
<evidence type="ECO:0000256" key="5">
    <source>
        <dbReference type="ARBA" id="ARBA00016377"/>
    </source>
</evidence>
<comment type="catalytic activity">
    <reaction evidence="1">
        <text>GDP-alpha-D-mannose + H2O = alpha-D-mannose 1-phosphate + GMP + 2 H(+)</text>
        <dbReference type="Rhea" id="RHEA:27978"/>
        <dbReference type="ChEBI" id="CHEBI:15377"/>
        <dbReference type="ChEBI" id="CHEBI:15378"/>
        <dbReference type="ChEBI" id="CHEBI:57527"/>
        <dbReference type="ChEBI" id="CHEBI:58115"/>
        <dbReference type="ChEBI" id="CHEBI:58409"/>
    </reaction>
</comment>
<dbReference type="NCBIfam" id="TIGR00052">
    <property type="entry name" value="nudix-type nucleoside diphosphatase, YffH/AdpP family"/>
    <property type="match status" value="1"/>
</dbReference>
<feature type="binding site" evidence="9">
    <location>
        <position position="110"/>
    </location>
    <ligand>
        <name>Mg(2+)</name>
        <dbReference type="ChEBI" id="CHEBI:18420"/>
        <label>1</label>
    </ligand>
</feature>
<evidence type="ECO:0000256" key="9">
    <source>
        <dbReference type="PIRSR" id="PIRSR604385-2"/>
    </source>
</evidence>
<reference evidence="12 13" key="1">
    <citation type="submission" date="2019-12" db="EMBL/GenBank/DDBJ databases">
        <authorList>
            <person name="Li M."/>
        </authorList>
    </citation>
    <scope>NUCLEOTIDE SEQUENCE [LARGE SCALE GENOMIC DNA]</scope>
    <source>
        <strain evidence="12 13">GBMRC 2046</strain>
    </source>
</reference>
<dbReference type="AlphaFoldDB" id="A0A7X3LW54"/>
<feature type="binding site" evidence="9">
    <location>
        <position position="159"/>
    </location>
    <ligand>
        <name>Mg(2+)</name>
        <dbReference type="ChEBI" id="CHEBI:18420"/>
        <label>1</label>
    </ligand>
</feature>
<feature type="binding site" evidence="9">
    <location>
        <position position="91"/>
    </location>
    <ligand>
        <name>Mg(2+)</name>
        <dbReference type="ChEBI" id="CHEBI:18420"/>
        <label>1</label>
    </ligand>
</feature>
<dbReference type="InterPro" id="IPR015797">
    <property type="entry name" value="NUDIX_hydrolase-like_dom_sf"/>
</dbReference>
<dbReference type="GO" id="GO:0019693">
    <property type="term" value="P:ribose phosphate metabolic process"/>
    <property type="evidence" value="ECO:0007669"/>
    <property type="project" value="TreeGrafter"/>
</dbReference>
<comment type="similarity">
    <text evidence="3">Belongs to the Nudix hydrolase family. NudK subfamily.</text>
</comment>
<dbReference type="RefSeq" id="WP_160776454.1">
    <property type="nucleotide sequence ID" value="NZ_WUMV01000007.1"/>
</dbReference>
<accession>A0A7X3LW54</accession>
<dbReference type="GO" id="GO:0016818">
    <property type="term" value="F:hydrolase activity, acting on acid anhydrides, in phosphorus-containing anhydrides"/>
    <property type="evidence" value="ECO:0007669"/>
    <property type="project" value="InterPro"/>
</dbReference>
<comment type="cofactor">
    <cofactor evidence="2 9">
        <name>Mg(2+)</name>
        <dbReference type="ChEBI" id="CHEBI:18420"/>
    </cofactor>
</comment>
<evidence type="ECO:0000259" key="11">
    <source>
        <dbReference type="PROSITE" id="PS51462"/>
    </source>
</evidence>
<protein>
    <recommendedName>
        <fullName evidence="5">GDP-mannose pyrophosphatase</fullName>
    </recommendedName>
    <alternativeName>
        <fullName evidence="7">GDP-mannose hydrolase</fullName>
    </alternativeName>
    <alternativeName>
        <fullName evidence="8">GDPMK</fullName>
    </alternativeName>
</protein>
<dbReference type="PANTHER" id="PTHR11839">
    <property type="entry name" value="UDP/ADP-SUGAR PYROPHOSPHATASE"/>
    <property type="match status" value="1"/>
</dbReference>
<keyword evidence="9" id="KW-0460">Magnesium</keyword>
<dbReference type="CDD" id="cd24157">
    <property type="entry name" value="NUDIX_GDPMK"/>
    <property type="match status" value="1"/>
</dbReference>
<sequence length="201" mass="22403">MTSRPPSTENVAIENVETLSDNWYVLRKYTFRYRRRDGSEQRLSREAYDRGNGAAILLYNREKNSLILTRQFRLPAFVNGLDDGMLLEVPAGLLDDDDPASAIRREAEEETGFRVRDVIPVFTAYTSPGSVTEQLHFFAAEYADRDRVGAGGGHAGEGEDIEVIEVGFDEAMAMIERGEIVDLKTIALIYHAAIKGLLGNS</sequence>
<evidence type="ECO:0000256" key="6">
    <source>
        <dbReference type="ARBA" id="ARBA00022801"/>
    </source>
</evidence>
<dbReference type="SUPFAM" id="SSF55811">
    <property type="entry name" value="Nudix"/>
    <property type="match status" value="1"/>
</dbReference>
<evidence type="ECO:0000256" key="2">
    <source>
        <dbReference type="ARBA" id="ARBA00001946"/>
    </source>
</evidence>
<dbReference type="EMBL" id="WUMV01000007">
    <property type="protein sequence ID" value="MXN66207.1"/>
    <property type="molecule type" value="Genomic_DNA"/>
</dbReference>
<evidence type="ECO:0000256" key="10">
    <source>
        <dbReference type="PIRSR" id="PIRSR604385-3"/>
    </source>
</evidence>
<dbReference type="Pfam" id="PF00293">
    <property type="entry name" value="NUDIX"/>
    <property type="match status" value="1"/>
</dbReference>
<evidence type="ECO:0000256" key="4">
    <source>
        <dbReference type="ARBA" id="ARBA00011738"/>
    </source>
</evidence>
<evidence type="ECO:0000313" key="12">
    <source>
        <dbReference type="EMBL" id="MXN66207.1"/>
    </source>
</evidence>
<proteinExistence type="inferred from homology"/>
<keyword evidence="9" id="KW-0479">Metal-binding</keyword>
<organism evidence="12 13">
    <name type="scientific">Stappia sediminis</name>
    <dbReference type="NCBI Taxonomy" id="2692190"/>
    <lineage>
        <taxon>Bacteria</taxon>
        <taxon>Pseudomonadati</taxon>
        <taxon>Pseudomonadota</taxon>
        <taxon>Alphaproteobacteria</taxon>
        <taxon>Hyphomicrobiales</taxon>
        <taxon>Stappiaceae</taxon>
        <taxon>Stappia</taxon>
    </lineage>
</organism>
<dbReference type="Gene3D" id="3.90.79.10">
    <property type="entry name" value="Nucleoside Triphosphate Pyrophosphohydrolase"/>
    <property type="match status" value="1"/>
</dbReference>
<comment type="caution">
    <text evidence="12">The sequence shown here is derived from an EMBL/GenBank/DDBJ whole genome shotgun (WGS) entry which is preliminary data.</text>
</comment>
<dbReference type="PROSITE" id="PS51462">
    <property type="entry name" value="NUDIX"/>
    <property type="match status" value="1"/>
</dbReference>
<feature type="domain" description="Nudix hydrolase" evidence="11">
    <location>
        <begin position="49"/>
        <end position="188"/>
    </location>
</feature>
<evidence type="ECO:0000256" key="1">
    <source>
        <dbReference type="ARBA" id="ARBA00000847"/>
    </source>
</evidence>
<evidence type="ECO:0000256" key="3">
    <source>
        <dbReference type="ARBA" id="ARBA00007275"/>
    </source>
</evidence>
<evidence type="ECO:0000313" key="13">
    <source>
        <dbReference type="Proteomes" id="UP000433101"/>
    </source>
</evidence>
<dbReference type="InterPro" id="IPR004385">
    <property type="entry name" value="NDP_pyrophosphatase"/>
</dbReference>
<dbReference type="GO" id="GO:0006753">
    <property type="term" value="P:nucleoside phosphate metabolic process"/>
    <property type="evidence" value="ECO:0007669"/>
    <property type="project" value="TreeGrafter"/>
</dbReference>
<keyword evidence="6" id="KW-0378">Hydrolase</keyword>
<name>A0A7X3LW54_9HYPH</name>
<evidence type="ECO:0000256" key="7">
    <source>
        <dbReference type="ARBA" id="ARBA00032162"/>
    </source>
</evidence>